<dbReference type="InterPro" id="IPR011610">
    <property type="entry name" value="SAM_mthyl_Trfase_ML2640-like"/>
</dbReference>
<comment type="similarity">
    <text evidence="2 6">Belongs to the UPF0677 family.</text>
</comment>
<dbReference type="AlphaFoldDB" id="A0A929BCL6"/>
<evidence type="ECO:0000256" key="5">
    <source>
        <dbReference type="ARBA" id="ARBA00022691"/>
    </source>
</evidence>
<dbReference type="InterPro" id="IPR007213">
    <property type="entry name" value="Ppm1/Ppm2/Tcmp"/>
</dbReference>
<dbReference type="RefSeq" id="WP_193929050.1">
    <property type="nucleotide sequence ID" value="NZ_JADEYC010000022.1"/>
</dbReference>
<keyword evidence="5 6" id="KW-0949">S-adenosyl-L-methionine</keyword>
<dbReference type="Proteomes" id="UP000598360">
    <property type="component" value="Unassembled WGS sequence"/>
</dbReference>
<accession>A0A929BCL6</accession>
<organism evidence="7 8">
    <name type="scientific">Saccharopolyspora montiporae</name>
    <dbReference type="NCBI Taxonomy" id="2781240"/>
    <lineage>
        <taxon>Bacteria</taxon>
        <taxon>Bacillati</taxon>
        <taxon>Actinomycetota</taxon>
        <taxon>Actinomycetes</taxon>
        <taxon>Pseudonocardiales</taxon>
        <taxon>Pseudonocardiaceae</taxon>
        <taxon>Saccharopolyspora</taxon>
    </lineage>
</organism>
<reference evidence="7" key="1">
    <citation type="submission" date="2020-10" db="EMBL/GenBank/DDBJ databases">
        <title>Diversity and distribution of actinomycetes associated with coral in the coast of Hainan.</title>
        <authorList>
            <person name="Li F."/>
        </authorList>
    </citation>
    <scope>NUCLEOTIDE SEQUENCE</scope>
    <source>
        <strain evidence="7">HNM0983</strain>
    </source>
</reference>
<evidence type="ECO:0000256" key="3">
    <source>
        <dbReference type="ARBA" id="ARBA00022603"/>
    </source>
</evidence>
<dbReference type="EC" id="2.1.1.-" evidence="6"/>
<dbReference type="GO" id="GO:0008168">
    <property type="term" value="F:methyltransferase activity"/>
    <property type="evidence" value="ECO:0007669"/>
    <property type="project" value="UniProtKB-UniRule"/>
</dbReference>
<protein>
    <recommendedName>
        <fullName evidence="6">S-adenosyl-L-methionine-dependent methyltransferase</fullName>
        <ecNumber evidence="6">2.1.1.-</ecNumber>
    </recommendedName>
</protein>
<proteinExistence type="inferred from homology"/>
<dbReference type="NCBIfam" id="TIGR00027">
    <property type="entry name" value="mthyl_TIGR00027"/>
    <property type="match status" value="1"/>
</dbReference>
<dbReference type="InterPro" id="IPR029063">
    <property type="entry name" value="SAM-dependent_MTases_sf"/>
</dbReference>
<evidence type="ECO:0000256" key="6">
    <source>
        <dbReference type="RuleBase" id="RU362030"/>
    </source>
</evidence>
<dbReference type="Gene3D" id="3.40.50.150">
    <property type="entry name" value="Vaccinia Virus protein VP39"/>
    <property type="match status" value="1"/>
</dbReference>
<comment type="function">
    <text evidence="1 6">Exhibits S-adenosyl-L-methionine-dependent methyltransferase activity.</text>
</comment>
<keyword evidence="4 7" id="KW-0808">Transferase</keyword>
<evidence type="ECO:0000256" key="4">
    <source>
        <dbReference type="ARBA" id="ARBA00022679"/>
    </source>
</evidence>
<keyword evidence="3 6" id="KW-0489">Methyltransferase</keyword>
<evidence type="ECO:0000256" key="2">
    <source>
        <dbReference type="ARBA" id="ARBA00008138"/>
    </source>
</evidence>
<sequence length="292" mass="31682">MAENEQWDIVSGVGVTALGVAGARAGENRRPDRIAHDPYAEALVTAANSGLPLLGDEAVDAIGSFWHSAVSYMGVRTRFFDDFFERAAADGIRQAVILASGLDTRAFRLSWPDGSRVFEIDQPLILNFKDRTLQDIGATPTSEHHPIPIDLREDWATALTEGGFDATLPTAWLAEGLLLYLPADAEHTLLRTAHEFSAPGSRIAIENYSGPKPSITSSSPMQEVADSWGIDVDELFSGETRPEAGATLTALGWELQRVPAPELARRFGRDVEEYFATLDGTRTEFLTAALPG</sequence>
<dbReference type="PANTHER" id="PTHR43619:SF2">
    <property type="entry name" value="S-ADENOSYL-L-METHIONINE-DEPENDENT METHYLTRANSFERASES SUPERFAMILY PROTEIN"/>
    <property type="match status" value="1"/>
</dbReference>
<comment type="caution">
    <text evidence="7">The sequence shown here is derived from an EMBL/GenBank/DDBJ whole genome shotgun (WGS) entry which is preliminary data.</text>
</comment>
<name>A0A929BCL6_9PSEU</name>
<keyword evidence="8" id="KW-1185">Reference proteome</keyword>
<gene>
    <name evidence="7" type="ORF">IQ251_14185</name>
</gene>
<evidence type="ECO:0000256" key="1">
    <source>
        <dbReference type="ARBA" id="ARBA00003907"/>
    </source>
</evidence>
<dbReference type="EMBL" id="JADEYC010000022">
    <property type="protein sequence ID" value="MBE9375598.1"/>
    <property type="molecule type" value="Genomic_DNA"/>
</dbReference>
<dbReference type="PANTHER" id="PTHR43619">
    <property type="entry name" value="S-ADENOSYL-L-METHIONINE-DEPENDENT METHYLTRANSFERASE YKTD-RELATED"/>
    <property type="match status" value="1"/>
</dbReference>
<evidence type="ECO:0000313" key="7">
    <source>
        <dbReference type="EMBL" id="MBE9375598.1"/>
    </source>
</evidence>
<dbReference type="SUPFAM" id="SSF53335">
    <property type="entry name" value="S-adenosyl-L-methionine-dependent methyltransferases"/>
    <property type="match status" value="1"/>
</dbReference>
<dbReference type="GO" id="GO:0032259">
    <property type="term" value="P:methylation"/>
    <property type="evidence" value="ECO:0007669"/>
    <property type="project" value="UniProtKB-KW"/>
</dbReference>
<evidence type="ECO:0000313" key="8">
    <source>
        <dbReference type="Proteomes" id="UP000598360"/>
    </source>
</evidence>
<dbReference type="Pfam" id="PF04072">
    <property type="entry name" value="LCM"/>
    <property type="match status" value="1"/>
</dbReference>